<dbReference type="AlphaFoldDB" id="A0A0G3F4I9"/>
<dbReference type="EMBL" id="KR149143">
    <property type="protein sequence ID" value="AKJ77336.1"/>
    <property type="molecule type" value="Genomic_DNA"/>
</dbReference>
<geneLocation type="mitochondrion" evidence="2"/>
<reference evidence="2" key="1">
    <citation type="submission" date="2015-04" db="EMBL/GenBank/DDBJ databases">
        <title>Pseudonitzschia multiseries mitochondrial genome.</title>
        <authorList>
            <person name="Bi G."/>
            <person name="Yuan X."/>
            <person name="Cao M."/>
        </authorList>
    </citation>
    <scope>NUCLEOTIDE SEQUENCE</scope>
</reference>
<protein>
    <submittedName>
        <fullName evidence="2">Orf77</fullName>
    </submittedName>
</protein>
<feature type="transmembrane region" description="Helical" evidence="1">
    <location>
        <begin position="20"/>
        <end position="39"/>
    </location>
</feature>
<sequence length="77" mass="8910">MNLLGIWAGYTILVSVFQKLSLLDYLLLNISILWFTYILNLIKPSQIPLNTIILILSLPNFIIFYIVFIYGSFLQVV</sequence>
<name>A0A0G3F4I9_PSEMU</name>
<keyword evidence="2" id="KW-0496">Mitochondrion</keyword>
<keyword evidence="1" id="KW-0812">Transmembrane</keyword>
<dbReference type="RefSeq" id="YP_009144728.1">
    <property type="nucleotide sequence ID" value="NC_027265.1"/>
</dbReference>
<keyword evidence="1" id="KW-1133">Transmembrane helix</keyword>
<evidence type="ECO:0000256" key="1">
    <source>
        <dbReference type="SAM" id="Phobius"/>
    </source>
</evidence>
<proteinExistence type="predicted"/>
<dbReference type="GeneID" id="24570674"/>
<accession>A0A0G3F4I9</accession>
<keyword evidence="1" id="KW-0472">Membrane</keyword>
<feature type="transmembrane region" description="Helical" evidence="1">
    <location>
        <begin position="51"/>
        <end position="73"/>
    </location>
</feature>
<evidence type="ECO:0000313" key="2">
    <source>
        <dbReference type="EMBL" id="AKJ77336.1"/>
    </source>
</evidence>
<organism evidence="2">
    <name type="scientific">Pseudo-nitzschia multiseries</name>
    <name type="common">Marine planktonic diatom</name>
    <name type="synonym">Nitzschia pungens f. multiseries</name>
    <dbReference type="NCBI Taxonomy" id="37319"/>
    <lineage>
        <taxon>Eukaryota</taxon>
        <taxon>Sar</taxon>
        <taxon>Stramenopiles</taxon>
        <taxon>Ochrophyta</taxon>
        <taxon>Bacillariophyta</taxon>
        <taxon>Bacillariophyceae</taxon>
        <taxon>Bacillariophycidae</taxon>
        <taxon>Bacillariales</taxon>
        <taxon>Bacillariaceae</taxon>
        <taxon>Pseudo-nitzschia</taxon>
    </lineage>
</organism>
<gene>
    <name evidence="2" type="primary">orf77</name>
</gene>